<evidence type="ECO:0000313" key="2">
    <source>
        <dbReference type="EMBL" id="UPM44548.1"/>
    </source>
</evidence>
<dbReference type="Proteomes" id="UP000831768">
    <property type="component" value="Plasmid unnamed1"/>
</dbReference>
<dbReference type="EMBL" id="CP096020">
    <property type="protein sequence ID" value="UPM44548.1"/>
    <property type="molecule type" value="Genomic_DNA"/>
</dbReference>
<keyword evidence="1" id="KW-0812">Transmembrane</keyword>
<keyword evidence="1" id="KW-1133">Transmembrane helix</keyword>
<keyword evidence="1" id="KW-0472">Membrane</keyword>
<evidence type="ECO:0000313" key="3">
    <source>
        <dbReference type="Proteomes" id="UP000831768"/>
    </source>
</evidence>
<keyword evidence="2" id="KW-0614">Plasmid</keyword>
<organism evidence="2 3">
    <name type="scientific">Halocatena salina</name>
    <dbReference type="NCBI Taxonomy" id="2934340"/>
    <lineage>
        <taxon>Archaea</taxon>
        <taxon>Methanobacteriati</taxon>
        <taxon>Methanobacteriota</taxon>
        <taxon>Stenosarchaea group</taxon>
        <taxon>Halobacteria</taxon>
        <taxon>Halobacteriales</taxon>
        <taxon>Natronomonadaceae</taxon>
        <taxon>Halocatena</taxon>
    </lineage>
</organism>
<dbReference type="RefSeq" id="WP_247995202.1">
    <property type="nucleotide sequence ID" value="NZ_CP096020.1"/>
</dbReference>
<dbReference type="GeneID" id="71929193"/>
<dbReference type="AlphaFoldDB" id="A0A8U0A7S0"/>
<reference evidence="2" key="1">
    <citation type="submission" date="2022-04" db="EMBL/GenBank/DDBJ databases">
        <title>Halocatena sp. nov., isolated from a salt lake.</title>
        <authorList>
            <person name="Cui H.-L."/>
        </authorList>
    </citation>
    <scope>NUCLEOTIDE SEQUENCE</scope>
    <source>
        <strain evidence="2">AD-1</strain>
        <plasmid evidence="2">unnamed1</plasmid>
    </source>
</reference>
<name>A0A8U0A7S0_9EURY</name>
<geneLocation type="plasmid" evidence="2 3">
    <name>unnamed1</name>
</geneLocation>
<accession>A0A8U0A7S0</accession>
<dbReference type="Pfam" id="PF24365">
    <property type="entry name" value="DUF7521"/>
    <property type="match status" value="1"/>
</dbReference>
<keyword evidence="3" id="KW-1185">Reference proteome</keyword>
<sequence length="133" mass="14639">MRHPSTTGFDQLLLQVVSPEMSQVKVLILVVSGVLAAAFGLLIGYQAFRGYRRNRSKPMLYIASGIVLLTTVPFIGSVLLASIGGQNPFITLLVERLLEFAGLACITYALYGDHDQTQPHDEQPQERHSNANR</sequence>
<proteinExistence type="predicted"/>
<dbReference type="InterPro" id="IPR055943">
    <property type="entry name" value="DUF7521"/>
</dbReference>
<protein>
    <submittedName>
        <fullName evidence="2">Uncharacterized protein</fullName>
    </submittedName>
</protein>
<dbReference type="KEGG" id="haad:MW046_14060"/>
<feature type="transmembrane region" description="Helical" evidence="1">
    <location>
        <begin position="60"/>
        <end position="83"/>
    </location>
</feature>
<evidence type="ECO:0000256" key="1">
    <source>
        <dbReference type="SAM" id="Phobius"/>
    </source>
</evidence>
<feature type="transmembrane region" description="Helical" evidence="1">
    <location>
        <begin position="26"/>
        <end position="48"/>
    </location>
</feature>
<gene>
    <name evidence="2" type="ORF">MW046_14060</name>
</gene>